<name>A0A4C2AC06_EUMVA</name>
<protein>
    <submittedName>
        <fullName evidence="2">Uncharacterized protein</fullName>
    </submittedName>
</protein>
<evidence type="ECO:0000256" key="1">
    <source>
        <dbReference type="SAM" id="MobiDB-lite"/>
    </source>
</evidence>
<evidence type="ECO:0000313" key="3">
    <source>
        <dbReference type="Proteomes" id="UP000299102"/>
    </source>
</evidence>
<dbReference type="EMBL" id="BGZK01002796">
    <property type="protein sequence ID" value="GBP96525.1"/>
    <property type="molecule type" value="Genomic_DNA"/>
</dbReference>
<reference evidence="2 3" key="1">
    <citation type="journal article" date="2019" name="Commun. Biol.">
        <title>The bagworm genome reveals a unique fibroin gene that provides high tensile strength.</title>
        <authorList>
            <person name="Kono N."/>
            <person name="Nakamura H."/>
            <person name="Ohtoshi R."/>
            <person name="Tomita M."/>
            <person name="Numata K."/>
            <person name="Arakawa K."/>
        </authorList>
    </citation>
    <scope>NUCLEOTIDE SEQUENCE [LARGE SCALE GENOMIC DNA]</scope>
</reference>
<evidence type="ECO:0000313" key="2">
    <source>
        <dbReference type="EMBL" id="GBP96525.1"/>
    </source>
</evidence>
<dbReference type="AlphaFoldDB" id="A0A4C2AC06"/>
<comment type="caution">
    <text evidence="2">The sequence shown here is derived from an EMBL/GenBank/DDBJ whole genome shotgun (WGS) entry which is preliminary data.</text>
</comment>
<proteinExistence type="predicted"/>
<keyword evidence="3" id="KW-1185">Reference proteome</keyword>
<accession>A0A4C2AC06</accession>
<gene>
    <name evidence="2" type="ORF">EVAR_75210_1</name>
</gene>
<feature type="region of interest" description="Disordered" evidence="1">
    <location>
        <begin position="1"/>
        <end position="23"/>
    </location>
</feature>
<dbReference type="Proteomes" id="UP000299102">
    <property type="component" value="Unassembled WGS sequence"/>
</dbReference>
<dbReference type="OrthoDB" id="67716at2759"/>
<sequence>MSVRHCAAEGAGGPASSLAGRGAHLPQARETRTCFSHAATIKVYRSLADELALNFVKDPESLSPIQKAKWFVYLHISSMCSNDIDFNNHNQLMEADPETLQAITKRVISTGQFLPHWFLQRYMEVDSGACVRALLAGGRAVEAGAACDDQPARSHL</sequence>
<organism evidence="2 3">
    <name type="scientific">Eumeta variegata</name>
    <name type="common">Bagworm moth</name>
    <name type="synonym">Eumeta japonica</name>
    <dbReference type="NCBI Taxonomy" id="151549"/>
    <lineage>
        <taxon>Eukaryota</taxon>
        <taxon>Metazoa</taxon>
        <taxon>Ecdysozoa</taxon>
        <taxon>Arthropoda</taxon>
        <taxon>Hexapoda</taxon>
        <taxon>Insecta</taxon>
        <taxon>Pterygota</taxon>
        <taxon>Neoptera</taxon>
        <taxon>Endopterygota</taxon>
        <taxon>Lepidoptera</taxon>
        <taxon>Glossata</taxon>
        <taxon>Ditrysia</taxon>
        <taxon>Tineoidea</taxon>
        <taxon>Psychidae</taxon>
        <taxon>Oiketicinae</taxon>
        <taxon>Eumeta</taxon>
    </lineage>
</organism>